<comment type="similarity">
    <text evidence="1 6">Belongs to the beta-class carbonic anhydrase family.</text>
</comment>
<evidence type="ECO:0000256" key="6">
    <source>
        <dbReference type="RuleBase" id="RU003956"/>
    </source>
</evidence>
<gene>
    <name evidence="7" type="ORF">GCM10008023_38000</name>
</gene>
<evidence type="ECO:0000256" key="2">
    <source>
        <dbReference type="ARBA" id="ARBA00012925"/>
    </source>
</evidence>
<dbReference type="InterPro" id="IPR001765">
    <property type="entry name" value="Carbonic_anhydrase"/>
</dbReference>
<keyword evidence="4 6" id="KW-0456">Lyase</keyword>
<dbReference type="EMBL" id="BNAQ01000008">
    <property type="protein sequence ID" value="GHH25086.1"/>
    <property type="molecule type" value="Genomic_DNA"/>
</dbReference>
<dbReference type="PANTHER" id="PTHR11002">
    <property type="entry name" value="CARBONIC ANHYDRASE"/>
    <property type="match status" value="1"/>
</dbReference>
<dbReference type="SMART" id="SM00947">
    <property type="entry name" value="Pro_CA"/>
    <property type="match status" value="1"/>
</dbReference>
<reference evidence="8" key="1">
    <citation type="journal article" date="2019" name="Int. J. Syst. Evol. Microbiol.">
        <title>The Global Catalogue of Microorganisms (GCM) 10K type strain sequencing project: providing services to taxonomists for standard genome sequencing and annotation.</title>
        <authorList>
            <consortium name="The Broad Institute Genomics Platform"/>
            <consortium name="The Broad Institute Genome Sequencing Center for Infectious Disease"/>
            <person name="Wu L."/>
            <person name="Ma J."/>
        </authorList>
    </citation>
    <scope>NUCLEOTIDE SEQUENCE [LARGE SCALE GENOMIC DNA]</scope>
    <source>
        <strain evidence="8">CGMCC 1.8957</strain>
    </source>
</reference>
<evidence type="ECO:0000256" key="5">
    <source>
        <dbReference type="ARBA" id="ARBA00048348"/>
    </source>
</evidence>
<proteinExistence type="inferred from homology"/>
<dbReference type="EC" id="4.2.1.1" evidence="2 6"/>
<name>A0ABQ3LVF4_9SPHN</name>
<evidence type="ECO:0000313" key="8">
    <source>
        <dbReference type="Proteomes" id="UP000652430"/>
    </source>
</evidence>
<dbReference type="Proteomes" id="UP000652430">
    <property type="component" value="Unassembled WGS sequence"/>
</dbReference>
<dbReference type="SUPFAM" id="SSF53056">
    <property type="entry name" value="beta-carbonic anhydrase, cab"/>
    <property type="match status" value="1"/>
</dbReference>
<dbReference type="PROSITE" id="PS00705">
    <property type="entry name" value="PROK_CO2_ANHYDRASE_2"/>
    <property type="match status" value="1"/>
</dbReference>
<dbReference type="InterPro" id="IPR015892">
    <property type="entry name" value="Carbonic_anhydrase_CS"/>
</dbReference>
<evidence type="ECO:0000256" key="4">
    <source>
        <dbReference type="ARBA" id="ARBA00023239"/>
    </source>
</evidence>
<evidence type="ECO:0000313" key="7">
    <source>
        <dbReference type="EMBL" id="GHH25086.1"/>
    </source>
</evidence>
<evidence type="ECO:0000256" key="3">
    <source>
        <dbReference type="ARBA" id="ARBA00022833"/>
    </source>
</evidence>
<protein>
    <recommendedName>
        <fullName evidence="2 6">Carbonic anhydrase</fullName>
        <ecNumber evidence="2 6">4.2.1.1</ecNumber>
    </recommendedName>
    <alternativeName>
        <fullName evidence="6">Carbonate dehydratase</fullName>
    </alternativeName>
</protein>
<comment type="caution">
    <text evidence="7">The sequence shown here is derived from an EMBL/GenBank/DDBJ whole genome shotgun (WGS) entry which is preliminary data.</text>
</comment>
<dbReference type="RefSeq" id="WP_229839539.1">
    <property type="nucleotide sequence ID" value="NZ_BNAQ01000008.1"/>
</dbReference>
<dbReference type="Pfam" id="PF00484">
    <property type="entry name" value="Pro_CA"/>
    <property type="match status" value="1"/>
</dbReference>
<keyword evidence="8" id="KW-1185">Reference proteome</keyword>
<organism evidence="7 8">
    <name type="scientific">Sphingomonas glacialis</name>
    <dbReference type="NCBI Taxonomy" id="658225"/>
    <lineage>
        <taxon>Bacteria</taxon>
        <taxon>Pseudomonadati</taxon>
        <taxon>Pseudomonadota</taxon>
        <taxon>Alphaproteobacteria</taxon>
        <taxon>Sphingomonadales</taxon>
        <taxon>Sphingomonadaceae</taxon>
        <taxon>Sphingomonas</taxon>
    </lineage>
</organism>
<comment type="function">
    <text evidence="6">Reversible hydration of carbon dioxide.</text>
</comment>
<comment type="catalytic activity">
    <reaction evidence="5 6">
        <text>hydrogencarbonate + H(+) = CO2 + H2O</text>
        <dbReference type="Rhea" id="RHEA:10748"/>
        <dbReference type="ChEBI" id="CHEBI:15377"/>
        <dbReference type="ChEBI" id="CHEBI:15378"/>
        <dbReference type="ChEBI" id="CHEBI:16526"/>
        <dbReference type="ChEBI" id="CHEBI:17544"/>
        <dbReference type="EC" id="4.2.1.1"/>
    </reaction>
</comment>
<keyword evidence="3 6" id="KW-0862">Zinc</keyword>
<dbReference type="InterPro" id="IPR036874">
    <property type="entry name" value="Carbonic_anhydrase_sf"/>
</dbReference>
<evidence type="ECO:0000256" key="1">
    <source>
        <dbReference type="ARBA" id="ARBA00006217"/>
    </source>
</evidence>
<dbReference type="PANTHER" id="PTHR11002:SF79">
    <property type="entry name" value="CARBONIC ANHYDRASE 2"/>
    <property type="match status" value="1"/>
</dbReference>
<dbReference type="Gene3D" id="3.40.1050.10">
    <property type="entry name" value="Carbonic anhydrase"/>
    <property type="match status" value="1"/>
</dbReference>
<accession>A0ABQ3LVF4</accession>
<dbReference type="PROSITE" id="PS00704">
    <property type="entry name" value="PROK_CO2_ANHYDRASE_1"/>
    <property type="match status" value="1"/>
</dbReference>
<sequence length="105" mass="10828">MGAKNVNAAGLLTSRGPVRKPFAAYVSCSDSRVPPELLLGRGLGELFIVGNAGDTLDVAAMYSLEFAVSVLDVPLIVVMGHEGCGAVSAARSVVTKGKRLCSGHR</sequence>